<sequence length="225" mass="23965">MKSRLILCCLPLLLHTAMASADDAFAEVARAFLERQTNEYPGTVTIQLSPTPELARGTPCRRWQASLPPGVRAWGRFSLSMRCTTGATRSLYLAVEVRVAGDYLVTARPVSNGQVLGNEDLTTAHGELTELPGNAIFSMQEAIGRHTALALPAGRALQGNHLRPLTLIRAGDTVFLRTSGQGFSVSNEGRALNAAGPGQTVRVRLSSGRIITAIASEPGVAEVPH</sequence>
<feature type="chain" id="PRO_5011809417" description="Flagella basal body P-ring formation protein FlgA" evidence="4">
    <location>
        <begin position="22"/>
        <end position="225"/>
    </location>
</feature>
<dbReference type="OrthoDB" id="8561436at2"/>
<organism evidence="7 8">
    <name type="scientific">Candidatus Dactylopiibacterium carminicum</name>
    <dbReference type="NCBI Taxonomy" id="857335"/>
    <lineage>
        <taxon>Bacteria</taxon>
        <taxon>Pseudomonadati</taxon>
        <taxon>Pseudomonadota</taxon>
        <taxon>Betaproteobacteria</taxon>
        <taxon>Rhodocyclales</taxon>
        <taxon>Rhodocyclaceae</taxon>
        <taxon>Candidatus Dactylopiibacterium</taxon>
    </lineage>
</organism>
<evidence type="ECO:0000256" key="3">
    <source>
        <dbReference type="ARBA" id="ARBA00022764"/>
    </source>
</evidence>
<dbReference type="RefSeq" id="WP_095524114.1">
    <property type="nucleotide sequence ID" value="NZ_MDUX01000016.1"/>
</dbReference>
<keyword evidence="3 4" id="KW-0574">Periplasm</keyword>
<evidence type="ECO:0000313" key="6">
    <source>
        <dbReference type="EMBL" id="KAF7599637.1"/>
    </source>
</evidence>
<evidence type="ECO:0000256" key="2">
    <source>
        <dbReference type="ARBA" id="ARBA00022729"/>
    </source>
</evidence>
<dbReference type="InterPro" id="IPR013974">
    <property type="entry name" value="SAF"/>
</dbReference>
<dbReference type="Proteomes" id="UP000216107">
    <property type="component" value="Unassembled WGS sequence"/>
</dbReference>
<dbReference type="AlphaFoldDB" id="A0A272EU07"/>
<dbReference type="EMBL" id="NMRN01000015">
    <property type="protein sequence ID" value="PAS93585.1"/>
    <property type="molecule type" value="Genomic_DNA"/>
</dbReference>
<reference evidence="7 8" key="2">
    <citation type="submission" date="2017-07" db="EMBL/GenBank/DDBJ databases">
        <title>Candidatus Dactylopiibacterium carminicum, a nitrogen-fixing symbiont of the cochineal insect Dactylopius coccus and Dactylopius opuntiae (Hemiptera: Coccoidea: Dactylopiidae).</title>
        <authorList>
            <person name="Vera A."/>
        </authorList>
    </citation>
    <scope>NUCLEOTIDE SEQUENCE [LARGE SCALE GENOMIC DNA]</scope>
    <source>
        <strain evidence="7 8">NFDCM</strain>
    </source>
</reference>
<comment type="caution">
    <text evidence="7">The sequence shown here is derived from an EMBL/GenBank/DDBJ whole genome shotgun (WGS) entry which is preliminary data.</text>
</comment>
<keyword evidence="7" id="KW-0282">Flagellum</keyword>
<name>A0A272EU07_9RHOO</name>
<dbReference type="Pfam" id="PF17656">
    <property type="entry name" value="ChapFlgA_N"/>
    <property type="match status" value="1"/>
</dbReference>
<evidence type="ECO:0000259" key="5">
    <source>
        <dbReference type="SMART" id="SM00858"/>
    </source>
</evidence>
<reference evidence="6 9" key="1">
    <citation type="submission" date="2016-08" db="EMBL/GenBank/DDBJ databases">
        <title>Candidatus Dactylopiibacterium carminicum genome sequence.</title>
        <authorList>
            <person name="Ramirez-Puebla S.T."/>
            <person name="Ormeno-Orrillo E."/>
            <person name="Vera-Ponce De Leon A."/>
            <person name="Luis L."/>
            <person name="Sanchez-Flores A."/>
            <person name="Monica R."/>
            <person name="Martinez-Romero E."/>
        </authorList>
    </citation>
    <scope>NUCLEOTIDE SEQUENCE [LARGE SCALE GENOMIC DNA]</scope>
    <source>
        <strain evidence="6">END1</strain>
    </source>
</reference>
<feature type="domain" description="SAF" evidence="5">
    <location>
        <begin position="101"/>
        <end position="163"/>
    </location>
</feature>
<feature type="signal peptide" evidence="4">
    <location>
        <begin position="1"/>
        <end position="21"/>
    </location>
</feature>
<evidence type="ECO:0000313" key="7">
    <source>
        <dbReference type="EMBL" id="PAS93585.1"/>
    </source>
</evidence>
<dbReference type="InterPro" id="IPR017585">
    <property type="entry name" value="SAF_FlgA"/>
</dbReference>
<keyword evidence="4" id="KW-1005">Bacterial flagellum biogenesis</keyword>
<dbReference type="PANTHER" id="PTHR36307">
    <property type="entry name" value="FLAGELLA BASAL BODY P-RING FORMATION PROTEIN FLGA"/>
    <property type="match status" value="1"/>
</dbReference>
<keyword evidence="9" id="KW-1185">Reference proteome</keyword>
<evidence type="ECO:0000256" key="4">
    <source>
        <dbReference type="RuleBase" id="RU362063"/>
    </source>
</evidence>
<evidence type="ECO:0000313" key="9">
    <source>
        <dbReference type="Proteomes" id="UP000623509"/>
    </source>
</evidence>
<dbReference type="CDD" id="cd11614">
    <property type="entry name" value="SAF_CpaB_FlgA_like"/>
    <property type="match status" value="1"/>
</dbReference>
<dbReference type="NCBIfam" id="TIGR03170">
    <property type="entry name" value="flgA_cterm"/>
    <property type="match status" value="1"/>
</dbReference>
<dbReference type="PANTHER" id="PTHR36307:SF1">
    <property type="entry name" value="FLAGELLA BASAL BODY P-RING FORMATION PROTEIN FLGA"/>
    <property type="match status" value="1"/>
</dbReference>
<dbReference type="GO" id="GO:0044780">
    <property type="term" value="P:bacterial-type flagellum assembly"/>
    <property type="evidence" value="ECO:0007669"/>
    <property type="project" value="InterPro"/>
</dbReference>
<dbReference type="InterPro" id="IPR039246">
    <property type="entry name" value="Flagellar_FlgA"/>
</dbReference>
<accession>A0A272EU07</accession>
<gene>
    <name evidence="6" type="ORF">BGI27_06575</name>
    <name evidence="7" type="ORF">CGU29_07250</name>
</gene>
<protein>
    <recommendedName>
        <fullName evidence="4">Flagella basal body P-ring formation protein FlgA</fullName>
    </recommendedName>
</protein>
<dbReference type="InterPro" id="IPR041231">
    <property type="entry name" value="FlgA_N"/>
</dbReference>
<comment type="subcellular location">
    <subcellularLocation>
        <location evidence="1 4">Periplasm</location>
    </subcellularLocation>
</comment>
<dbReference type="SMART" id="SM00858">
    <property type="entry name" value="SAF"/>
    <property type="match status" value="1"/>
</dbReference>
<comment type="similarity">
    <text evidence="4">Belongs to the FlgA family.</text>
</comment>
<dbReference type="Gene3D" id="2.30.30.760">
    <property type="match status" value="1"/>
</dbReference>
<dbReference type="Gene3D" id="3.90.1210.10">
    <property type="entry name" value="Antifreeze-like/N-acetylneuraminic acid synthase C-terminal domain"/>
    <property type="match status" value="1"/>
</dbReference>
<keyword evidence="2 4" id="KW-0732">Signal</keyword>
<evidence type="ECO:0000313" key="8">
    <source>
        <dbReference type="Proteomes" id="UP000216107"/>
    </source>
</evidence>
<evidence type="ECO:0000256" key="1">
    <source>
        <dbReference type="ARBA" id="ARBA00004418"/>
    </source>
</evidence>
<dbReference type="GO" id="GO:0042597">
    <property type="term" value="C:periplasmic space"/>
    <property type="evidence" value="ECO:0007669"/>
    <property type="project" value="UniProtKB-SubCell"/>
</dbReference>
<dbReference type="Pfam" id="PF13144">
    <property type="entry name" value="ChapFlgA"/>
    <property type="match status" value="1"/>
</dbReference>
<comment type="function">
    <text evidence="4">Involved in the assembly process of the P-ring formation. It may associate with FlgF on the rod constituting a structure essential for the P-ring assembly or may act as a modulator protein for the P-ring assembly.</text>
</comment>
<keyword evidence="7" id="KW-0966">Cell projection</keyword>
<dbReference type="EMBL" id="MDUX01000016">
    <property type="protein sequence ID" value="KAF7599637.1"/>
    <property type="molecule type" value="Genomic_DNA"/>
</dbReference>
<proteinExistence type="inferred from homology"/>
<dbReference type="Proteomes" id="UP000623509">
    <property type="component" value="Unassembled WGS sequence"/>
</dbReference>
<keyword evidence="7" id="KW-0969">Cilium</keyword>